<organism evidence="1">
    <name type="scientific">Anopheles funestus</name>
    <name type="common">African malaria mosquito</name>
    <dbReference type="NCBI Taxonomy" id="62324"/>
    <lineage>
        <taxon>Eukaryota</taxon>
        <taxon>Metazoa</taxon>
        <taxon>Ecdysozoa</taxon>
        <taxon>Arthropoda</taxon>
        <taxon>Hexapoda</taxon>
        <taxon>Insecta</taxon>
        <taxon>Pterygota</taxon>
        <taxon>Neoptera</taxon>
        <taxon>Endopterygota</taxon>
        <taxon>Diptera</taxon>
        <taxon>Nematocera</taxon>
        <taxon>Culicoidea</taxon>
        <taxon>Culicidae</taxon>
        <taxon>Anophelinae</taxon>
        <taxon>Anopheles</taxon>
    </lineage>
</organism>
<protein>
    <submittedName>
        <fullName evidence="1">Uncharacterized protein</fullName>
    </submittedName>
</protein>
<reference evidence="1" key="1">
    <citation type="submission" date="2020-05" db="UniProtKB">
        <authorList>
            <consortium name="EnsemblMetazoa"/>
        </authorList>
    </citation>
    <scope>IDENTIFICATION</scope>
    <source>
        <strain evidence="1">FUMOZ</strain>
    </source>
</reference>
<accession>A0A182S0F0</accession>
<sequence length="76" mass="8521">MRLAVPAHTRFVTTLRFLATGRSLKDLSYATRVSPQCLSKIVMETCVAIQDALRAIDGKHVQIQKPPHSGTTYFNY</sequence>
<evidence type="ECO:0000313" key="1">
    <source>
        <dbReference type="EnsemblMetazoa" id="AFUN012033-PA"/>
    </source>
</evidence>
<name>A0A182S0F0_ANOFN</name>
<dbReference type="AlphaFoldDB" id="A0A182S0F0"/>
<dbReference type="EnsemblMetazoa" id="AFUN012033-RA">
    <property type="protein sequence ID" value="AFUN012033-PA"/>
    <property type="gene ID" value="AFUN012033"/>
</dbReference>
<dbReference type="VEuPathDB" id="VectorBase:AFUN012033"/>
<proteinExistence type="predicted"/>
<dbReference type="STRING" id="62324.A0A182S0F0"/>